<organism evidence="1 2">
    <name type="scientific">Macrosiphum euphorbiae</name>
    <name type="common">potato aphid</name>
    <dbReference type="NCBI Taxonomy" id="13131"/>
    <lineage>
        <taxon>Eukaryota</taxon>
        <taxon>Metazoa</taxon>
        <taxon>Ecdysozoa</taxon>
        <taxon>Arthropoda</taxon>
        <taxon>Hexapoda</taxon>
        <taxon>Insecta</taxon>
        <taxon>Pterygota</taxon>
        <taxon>Neoptera</taxon>
        <taxon>Paraneoptera</taxon>
        <taxon>Hemiptera</taxon>
        <taxon>Sternorrhyncha</taxon>
        <taxon>Aphidomorpha</taxon>
        <taxon>Aphidoidea</taxon>
        <taxon>Aphididae</taxon>
        <taxon>Macrosiphini</taxon>
        <taxon>Macrosiphum</taxon>
    </lineage>
</organism>
<accession>A0AAV0VWM6</accession>
<sequence>MSQKRKKPEVGTSSTLLKYVSIKPKMSTINEPSSPQKLFASPSQSTYDIVGNYQNLSSFDISLFVNKKLDDKQKI</sequence>
<evidence type="ECO:0000313" key="2">
    <source>
        <dbReference type="Proteomes" id="UP001160148"/>
    </source>
</evidence>
<gene>
    <name evidence="1" type="ORF">MEUPH1_LOCUS4698</name>
</gene>
<protein>
    <submittedName>
        <fullName evidence="1">Uncharacterized protein</fullName>
    </submittedName>
</protein>
<dbReference type="Proteomes" id="UP001160148">
    <property type="component" value="Unassembled WGS sequence"/>
</dbReference>
<dbReference type="AlphaFoldDB" id="A0AAV0VWM6"/>
<reference evidence="1 2" key="1">
    <citation type="submission" date="2023-01" db="EMBL/GenBank/DDBJ databases">
        <authorList>
            <person name="Whitehead M."/>
        </authorList>
    </citation>
    <scope>NUCLEOTIDE SEQUENCE [LARGE SCALE GENOMIC DNA]</scope>
</reference>
<keyword evidence="2" id="KW-1185">Reference proteome</keyword>
<dbReference type="EMBL" id="CARXXK010000001">
    <property type="protein sequence ID" value="CAI6347974.1"/>
    <property type="molecule type" value="Genomic_DNA"/>
</dbReference>
<evidence type="ECO:0000313" key="1">
    <source>
        <dbReference type="EMBL" id="CAI6347974.1"/>
    </source>
</evidence>
<name>A0AAV0VWM6_9HEMI</name>
<comment type="caution">
    <text evidence="1">The sequence shown here is derived from an EMBL/GenBank/DDBJ whole genome shotgun (WGS) entry which is preliminary data.</text>
</comment>
<proteinExistence type="predicted"/>